<dbReference type="InterPro" id="IPR027417">
    <property type="entry name" value="P-loop_NTPase"/>
</dbReference>
<dbReference type="InterPro" id="IPR050166">
    <property type="entry name" value="ABC_transporter_ATP-bind"/>
</dbReference>
<dbReference type="InterPro" id="IPR017871">
    <property type="entry name" value="ABC_transporter-like_CS"/>
</dbReference>
<dbReference type="CDD" id="cd03293">
    <property type="entry name" value="ABC_NrtD_SsuB_transporters"/>
    <property type="match status" value="1"/>
</dbReference>
<comment type="caution">
    <text evidence="5">The sequence shown here is derived from an EMBL/GenBank/DDBJ whole genome shotgun (WGS) entry which is preliminary data.</text>
</comment>
<organism evidence="5 6">
    <name type="scientific">Tectimicrobiota bacterium</name>
    <dbReference type="NCBI Taxonomy" id="2528274"/>
    <lineage>
        <taxon>Bacteria</taxon>
        <taxon>Pseudomonadati</taxon>
        <taxon>Nitrospinota/Tectimicrobiota group</taxon>
        <taxon>Candidatus Tectimicrobiota</taxon>
    </lineage>
</organism>
<dbReference type="InterPro" id="IPR003593">
    <property type="entry name" value="AAA+_ATPase"/>
</dbReference>
<dbReference type="Proteomes" id="UP000782312">
    <property type="component" value="Unassembled WGS sequence"/>
</dbReference>
<dbReference type="GO" id="GO:0005524">
    <property type="term" value="F:ATP binding"/>
    <property type="evidence" value="ECO:0007669"/>
    <property type="project" value="UniProtKB-KW"/>
</dbReference>
<dbReference type="GO" id="GO:0016887">
    <property type="term" value="F:ATP hydrolysis activity"/>
    <property type="evidence" value="ECO:0007669"/>
    <property type="project" value="InterPro"/>
</dbReference>
<proteinExistence type="predicted"/>
<evidence type="ECO:0000259" key="4">
    <source>
        <dbReference type="PROSITE" id="PS50893"/>
    </source>
</evidence>
<evidence type="ECO:0000256" key="3">
    <source>
        <dbReference type="ARBA" id="ARBA00022840"/>
    </source>
</evidence>
<dbReference type="PROSITE" id="PS50893">
    <property type="entry name" value="ABC_TRANSPORTER_2"/>
    <property type="match status" value="1"/>
</dbReference>
<reference evidence="5" key="1">
    <citation type="submission" date="2020-07" db="EMBL/GenBank/DDBJ databases">
        <title>Huge and variable diversity of episymbiotic CPR bacteria and DPANN archaea in groundwater ecosystems.</title>
        <authorList>
            <person name="He C.Y."/>
            <person name="Keren R."/>
            <person name="Whittaker M."/>
            <person name="Farag I.F."/>
            <person name="Doudna J."/>
            <person name="Cate J.H.D."/>
            <person name="Banfield J.F."/>
        </authorList>
    </citation>
    <scope>NUCLEOTIDE SEQUENCE</scope>
    <source>
        <strain evidence="5">NC_groundwater_763_Ag_S-0.2um_68_21</strain>
    </source>
</reference>
<keyword evidence="2" id="KW-0547">Nucleotide-binding</keyword>
<dbReference type="EMBL" id="JACPUR010000013">
    <property type="protein sequence ID" value="MBI3126916.1"/>
    <property type="molecule type" value="Genomic_DNA"/>
</dbReference>
<dbReference type="InterPro" id="IPR003439">
    <property type="entry name" value="ABC_transporter-like_ATP-bd"/>
</dbReference>
<dbReference type="PANTHER" id="PTHR42788">
    <property type="entry name" value="TAURINE IMPORT ATP-BINDING PROTEIN-RELATED"/>
    <property type="match status" value="1"/>
</dbReference>
<dbReference type="SMART" id="SM00382">
    <property type="entry name" value="AAA"/>
    <property type="match status" value="1"/>
</dbReference>
<accession>A0A932HWM3</accession>
<dbReference type="PROSITE" id="PS00211">
    <property type="entry name" value="ABC_TRANSPORTER_1"/>
    <property type="match status" value="1"/>
</dbReference>
<name>A0A932HWM3_UNCTE</name>
<dbReference type="AlphaFoldDB" id="A0A932HWM3"/>
<keyword evidence="3 5" id="KW-0067">ATP-binding</keyword>
<evidence type="ECO:0000313" key="6">
    <source>
        <dbReference type="Proteomes" id="UP000782312"/>
    </source>
</evidence>
<sequence>MPQAKISIRGLSKAFVKREAADEQTRVEVLKDIGLEVADQEFLCIVGPSGCGKTTFLRIIDGLIPFDRGEIRIDGRSVAGPGQDRGMVFQSFGLLPWRSVYGNVAIGLEIAGIPAERQRLIVDRWIEMVGLKGFERHYPHELSGGMQQRVGIARVLAIDPAVILMDEPFGALDAQTREFMQEELLRIWSRTKKTVVFITHSIDEAVYLADRVVVMSARPGRIEEILAIDLPRPRWEYDVRGTPRFAELRSHIWKKLRQEQVTMAAPPRD</sequence>
<evidence type="ECO:0000313" key="5">
    <source>
        <dbReference type="EMBL" id="MBI3126916.1"/>
    </source>
</evidence>
<dbReference type="PANTHER" id="PTHR42788:SF13">
    <property type="entry name" value="ALIPHATIC SULFONATES IMPORT ATP-BINDING PROTEIN SSUB"/>
    <property type="match status" value="1"/>
</dbReference>
<gene>
    <name evidence="5" type="ORF">HYZ11_04860</name>
</gene>
<dbReference type="SUPFAM" id="SSF52540">
    <property type="entry name" value="P-loop containing nucleoside triphosphate hydrolases"/>
    <property type="match status" value="1"/>
</dbReference>
<evidence type="ECO:0000256" key="2">
    <source>
        <dbReference type="ARBA" id="ARBA00022741"/>
    </source>
</evidence>
<keyword evidence="1" id="KW-0813">Transport</keyword>
<dbReference type="Gene3D" id="3.40.50.300">
    <property type="entry name" value="P-loop containing nucleotide triphosphate hydrolases"/>
    <property type="match status" value="1"/>
</dbReference>
<protein>
    <submittedName>
        <fullName evidence="5">ABC transporter ATP-binding protein</fullName>
    </submittedName>
</protein>
<dbReference type="Pfam" id="PF00005">
    <property type="entry name" value="ABC_tran"/>
    <property type="match status" value="1"/>
</dbReference>
<evidence type="ECO:0000256" key="1">
    <source>
        <dbReference type="ARBA" id="ARBA00022448"/>
    </source>
</evidence>
<feature type="domain" description="ABC transporter" evidence="4">
    <location>
        <begin position="6"/>
        <end position="242"/>
    </location>
</feature>